<dbReference type="EMBL" id="KN838932">
    <property type="protein sequence ID" value="KIJ92141.1"/>
    <property type="molecule type" value="Genomic_DNA"/>
</dbReference>
<reference evidence="2" key="2">
    <citation type="submission" date="2015-01" db="EMBL/GenBank/DDBJ databases">
        <title>Evolutionary Origins and Diversification of the Mycorrhizal Mutualists.</title>
        <authorList>
            <consortium name="DOE Joint Genome Institute"/>
            <consortium name="Mycorrhizal Genomics Consortium"/>
            <person name="Kohler A."/>
            <person name="Kuo A."/>
            <person name="Nagy L.G."/>
            <person name="Floudas D."/>
            <person name="Copeland A."/>
            <person name="Barry K.W."/>
            <person name="Cichocki N."/>
            <person name="Veneault-Fourrey C."/>
            <person name="LaButti K."/>
            <person name="Lindquist E.A."/>
            <person name="Lipzen A."/>
            <person name="Lundell T."/>
            <person name="Morin E."/>
            <person name="Murat C."/>
            <person name="Riley R."/>
            <person name="Ohm R."/>
            <person name="Sun H."/>
            <person name="Tunlid A."/>
            <person name="Henrissat B."/>
            <person name="Grigoriev I.V."/>
            <person name="Hibbett D.S."/>
            <person name="Martin F."/>
        </authorList>
    </citation>
    <scope>NUCLEOTIDE SEQUENCE [LARGE SCALE GENOMIC DNA]</scope>
    <source>
        <strain evidence="2">LaAM-08-1</strain>
    </source>
</reference>
<accession>A0A0C9X389</accession>
<reference evidence="1 2" key="1">
    <citation type="submission" date="2014-04" db="EMBL/GenBank/DDBJ databases">
        <authorList>
            <consortium name="DOE Joint Genome Institute"/>
            <person name="Kuo A."/>
            <person name="Kohler A."/>
            <person name="Nagy L.G."/>
            <person name="Floudas D."/>
            <person name="Copeland A."/>
            <person name="Barry K.W."/>
            <person name="Cichocki N."/>
            <person name="Veneault-Fourrey C."/>
            <person name="LaButti K."/>
            <person name="Lindquist E.A."/>
            <person name="Lipzen A."/>
            <person name="Lundell T."/>
            <person name="Morin E."/>
            <person name="Murat C."/>
            <person name="Sun H."/>
            <person name="Tunlid A."/>
            <person name="Henrissat B."/>
            <person name="Grigoriev I.V."/>
            <person name="Hibbett D.S."/>
            <person name="Martin F."/>
            <person name="Nordberg H.P."/>
            <person name="Cantor M.N."/>
            <person name="Hua S.X."/>
        </authorList>
    </citation>
    <scope>NUCLEOTIDE SEQUENCE [LARGE SCALE GENOMIC DNA]</scope>
    <source>
        <strain evidence="1 2">LaAM-08-1</strain>
    </source>
</reference>
<protein>
    <submittedName>
        <fullName evidence="1">Uncharacterized protein</fullName>
    </submittedName>
</protein>
<dbReference type="AlphaFoldDB" id="A0A0C9X389"/>
<keyword evidence="2" id="KW-1185">Reference proteome</keyword>
<name>A0A0C9X389_9AGAR</name>
<proteinExistence type="predicted"/>
<evidence type="ECO:0000313" key="2">
    <source>
        <dbReference type="Proteomes" id="UP000054477"/>
    </source>
</evidence>
<gene>
    <name evidence="1" type="ORF">K443DRAFT_650383</name>
</gene>
<sequence length="58" mass="6622">MQKPRLTIFRVAVMADLAARRQNTISNLPLLVSSLQPFQRHRFSQSTPRLANSSSNRL</sequence>
<evidence type="ECO:0000313" key="1">
    <source>
        <dbReference type="EMBL" id="KIJ92141.1"/>
    </source>
</evidence>
<dbReference type="Proteomes" id="UP000054477">
    <property type="component" value="Unassembled WGS sequence"/>
</dbReference>
<dbReference type="HOGENOM" id="CLU_2979453_0_0_1"/>
<organism evidence="1 2">
    <name type="scientific">Laccaria amethystina LaAM-08-1</name>
    <dbReference type="NCBI Taxonomy" id="1095629"/>
    <lineage>
        <taxon>Eukaryota</taxon>
        <taxon>Fungi</taxon>
        <taxon>Dikarya</taxon>
        <taxon>Basidiomycota</taxon>
        <taxon>Agaricomycotina</taxon>
        <taxon>Agaricomycetes</taxon>
        <taxon>Agaricomycetidae</taxon>
        <taxon>Agaricales</taxon>
        <taxon>Agaricineae</taxon>
        <taxon>Hydnangiaceae</taxon>
        <taxon>Laccaria</taxon>
    </lineage>
</organism>